<dbReference type="SUPFAM" id="SSF56349">
    <property type="entry name" value="DNA breaking-rejoining enzymes"/>
    <property type="match status" value="1"/>
</dbReference>
<dbReference type="Pfam" id="PF00589">
    <property type="entry name" value="Phage_integrase"/>
    <property type="match status" value="1"/>
</dbReference>
<proteinExistence type="predicted"/>
<gene>
    <name evidence="4" type="ORF">GCM10009576_024890</name>
</gene>
<evidence type="ECO:0000259" key="3">
    <source>
        <dbReference type="PROSITE" id="PS51898"/>
    </source>
</evidence>
<evidence type="ECO:0000256" key="2">
    <source>
        <dbReference type="SAM" id="Coils"/>
    </source>
</evidence>
<evidence type="ECO:0000313" key="4">
    <source>
        <dbReference type="EMBL" id="GAA0975659.1"/>
    </source>
</evidence>
<keyword evidence="1" id="KW-0233">DNA recombination</keyword>
<feature type="coiled-coil region" evidence="2">
    <location>
        <begin position="747"/>
        <end position="793"/>
    </location>
</feature>
<dbReference type="CDD" id="cd00397">
    <property type="entry name" value="DNA_BRE_C"/>
    <property type="match status" value="1"/>
</dbReference>
<accession>A0ABN1S6N8</accession>
<organism evidence="4 5">
    <name type="scientific">Streptomyces rhizosphaericus</name>
    <dbReference type="NCBI Taxonomy" id="114699"/>
    <lineage>
        <taxon>Bacteria</taxon>
        <taxon>Bacillati</taxon>
        <taxon>Actinomycetota</taxon>
        <taxon>Actinomycetes</taxon>
        <taxon>Kitasatosporales</taxon>
        <taxon>Streptomycetaceae</taxon>
        <taxon>Streptomyces</taxon>
        <taxon>Streptomyces violaceusniger group</taxon>
    </lineage>
</organism>
<keyword evidence="2" id="KW-0175">Coiled coil</keyword>
<comment type="caution">
    <text evidence="4">The sequence shown here is derived from an EMBL/GenBank/DDBJ whole genome shotgun (WGS) entry which is preliminary data.</text>
</comment>
<dbReference type="InterPro" id="IPR013762">
    <property type="entry name" value="Integrase-like_cat_sf"/>
</dbReference>
<dbReference type="PROSITE" id="PS51898">
    <property type="entry name" value="TYR_RECOMBINASE"/>
    <property type="match status" value="1"/>
</dbReference>
<evidence type="ECO:0000256" key="1">
    <source>
        <dbReference type="ARBA" id="ARBA00023172"/>
    </source>
</evidence>
<dbReference type="InterPro" id="IPR002104">
    <property type="entry name" value="Integrase_catalytic"/>
</dbReference>
<name>A0ABN1S6N8_9ACTN</name>
<dbReference type="EMBL" id="BAAAIE010000011">
    <property type="protein sequence ID" value="GAA0975659.1"/>
    <property type="molecule type" value="Genomic_DNA"/>
</dbReference>
<protein>
    <submittedName>
        <fullName evidence="4">Tyrosine-type recombinase/integrase</fullName>
    </submittedName>
</protein>
<sequence length="829" mass="93410">MKVRVRDMTSSEQVRMAERPPVPQAAGGMLRQAQARFPARSAGTRWPTTCSSAEEVIALLDRPPFRAEKKYARWARRTGARAIMAWLAGFPGESWQERWEASPAAACPHRWAQEGHTWVSSAAQVKWPIVQTGLLVLAGADVIRLPLTWLFGHRTTHLRSVVEARDPEGYARLQESVDPKRWASVGGGRARLALARIMLAKGGGLADITAGDAIQYSIELRKSEIDNSGGTLFYSWLRNLGYLPSDAPATLRFLDRVTGQLTCEQLVDRHGVACAPIRRLLIDYLEERRPKLDYSTLDNLARALTRNFWSDLEHHHSGISSLDLPPGVARAWKERFRTRIQRRKRPDGTLEETVVERADRAPLLMAVRAFYLDIARWAAEEPARWGPWVAPCPIKEAETFDRKRVKRVKARMDQRTRERLPALETFAKAATDHYRHHAARLQALLAVPPGATFTLGDAVYTRTKNGATANARNPHGVLLRFDQAEHRAFWAWATVEFLRHTGARIEEMLETSHHALIQYRLPTTGEILPLLQIAPSKTDQERVLLVSPELADVLATIIRRVRDPRTGAIPLLAAYDYEERTWNPLAPLLFQWDRGGENCRMSGEFIRDALAEVLAFIGLTDSTGQPLDFTPHDFRRLFITDAIRSGLPPHIAQIIAGHTNINTTMGYHAIYPTETIEAHRAFIARRRATRPSDEYRTPTEEEWDAFLAHFEKRKVSIGTCARAFSSPCVHEHACVRCSLLRPDPAQRSRLEEIRDNLVARIAEAEREGWLGEVEGLRVSLAGAEDKLAQMDRRTPGGTAIDLGMPRMVPAQPIREEGTASLRESLDDQQ</sequence>
<evidence type="ECO:0000313" key="5">
    <source>
        <dbReference type="Proteomes" id="UP001500033"/>
    </source>
</evidence>
<dbReference type="Gene3D" id="1.10.443.10">
    <property type="entry name" value="Intergrase catalytic core"/>
    <property type="match status" value="1"/>
</dbReference>
<dbReference type="InterPro" id="IPR011010">
    <property type="entry name" value="DNA_brk_join_enz"/>
</dbReference>
<keyword evidence="5" id="KW-1185">Reference proteome</keyword>
<reference evidence="4 5" key="1">
    <citation type="journal article" date="2019" name="Int. J. Syst. Evol. Microbiol.">
        <title>The Global Catalogue of Microorganisms (GCM) 10K type strain sequencing project: providing services to taxonomists for standard genome sequencing and annotation.</title>
        <authorList>
            <consortium name="The Broad Institute Genomics Platform"/>
            <consortium name="The Broad Institute Genome Sequencing Center for Infectious Disease"/>
            <person name="Wu L."/>
            <person name="Ma J."/>
        </authorList>
    </citation>
    <scope>NUCLEOTIDE SEQUENCE [LARGE SCALE GENOMIC DNA]</scope>
    <source>
        <strain evidence="4 5">JCM 11445</strain>
    </source>
</reference>
<feature type="domain" description="Tyr recombinase" evidence="3">
    <location>
        <begin position="467"/>
        <end position="680"/>
    </location>
</feature>
<dbReference type="Proteomes" id="UP001500033">
    <property type="component" value="Unassembled WGS sequence"/>
</dbReference>